<evidence type="ECO:0000256" key="1">
    <source>
        <dbReference type="SAM" id="MobiDB-lite"/>
    </source>
</evidence>
<dbReference type="AlphaFoldDB" id="A0AAJ0EHD9"/>
<name>A0AAJ0EHD9_9PEZI</name>
<feature type="compositionally biased region" description="Polar residues" evidence="1">
    <location>
        <begin position="25"/>
        <end position="36"/>
    </location>
</feature>
<sequence length="178" mass="18896">MSFTVSECCPAKSHSQNGRDGGQCLTHSSKTDPMTSGAETVALRSMRDFDVIHTEQNLTVLPYGSTQVGRLVPSSSPFAVQGIPSWCVPVAPLHGTSDVFCSTTDASCRSFLFPSPGVRCVCSLSLSGTAKSTVVWCFNVCFQSSEADHVNCSSDPRACVCGSLSKRGSSCFSSTLYR</sequence>
<gene>
    <name evidence="2" type="ORF">BDP81DRAFT_162101</name>
</gene>
<keyword evidence="3" id="KW-1185">Reference proteome</keyword>
<dbReference type="Proteomes" id="UP001243989">
    <property type="component" value="Unassembled WGS sequence"/>
</dbReference>
<proteinExistence type="predicted"/>
<reference evidence="2" key="1">
    <citation type="submission" date="2021-06" db="EMBL/GenBank/DDBJ databases">
        <title>Comparative genomics, transcriptomics and evolutionary studies reveal genomic signatures of adaptation to plant cell wall in hemibiotrophic fungi.</title>
        <authorList>
            <consortium name="DOE Joint Genome Institute"/>
            <person name="Baroncelli R."/>
            <person name="Diaz J.F."/>
            <person name="Benocci T."/>
            <person name="Peng M."/>
            <person name="Battaglia E."/>
            <person name="Haridas S."/>
            <person name="Andreopoulos W."/>
            <person name="Labutti K."/>
            <person name="Pangilinan J."/>
            <person name="Floch G.L."/>
            <person name="Makela M.R."/>
            <person name="Henrissat B."/>
            <person name="Grigoriev I.V."/>
            <person name="Crouch J.A."/>
            <person name="De Vries R.P."/>
            <person name="Sukno S.A."/>
            <person name="Thon M.R."/>
        </authorList>
    </citation>
    <scope>NUCLEOTIDE SEQUENCE</scope>
    <source>
        <strain evidence="2">CBS 102054</strain>
    </source>
</reference>
<protein>
    <submittedName>
        <fullName evidence="2">Uncharacterized protein</fullName>
    </submittedName>
</protein>
<comment type="caution">
    <text evidence="2">The sequence shown here is derived from an EMBL/GenBank/DDBJ whole genome shotgun (WGS) entry which is preliminary data.</text>
</comment>
<evidence type="ECO:0000313" key="2">
    <source>
        <dbReference type="EMBL" id="KAK1640342.1"/>
    </source>
</evidence>
<organism evidence="2 3">
    <name type="scientific">Colletotrichum phormii</name>
    <dbReference type="NCBI Taxonomy" id="359342"/>
    <lineage>
        <taxon>Eukaryota</taxon>
        <taxon>Fungi</taxon>
        <taxon>Dikarya</taxon>
        <taxon>Ascomycota</taxon>
        <taxon>Pezizomycotina</taxon>
        <taxon>Sordariomycetes</taxon>
        <taxon>Hypocreomycetidae</taxon>
        <taxon>Glomerellales</taxon>
        <taxon>Glomerellaceae</taxon>
        <taxon>Colletotrichum</taxon>
        <taxon>Colletotrichum acutatum species complex</taxon>
    </lineage>
</organism>
<dbReference type="RefSeq" id="XP_060448949.1">
    <property type="nucleotide sequence ID" value="XM_060582049.1"/>
</dbReference>
<accession>A0AAJ0EHD9</accession>
<evidence type="ECO:0000313" key="3">
    <source>
        <dbReference type="Proteomes" id="UP001243989"/>
    </source>
</evidence>
<feature type="region of interest" description="Disordered" evidence="1">
    <location>
        <begin position="1"/>
        <end position="36"/>
    </location>
</feature>
<dbReference type="GeneID" id="85466911"/>
<dbReference type="EMBL" id="JAHMHQ010000004">
    <property type="protein sequence ID" value="KAK1640342.1"/>
    <property type="molecule type" value="Genomic_DNA"/>
</dbReference>